<keyword evidence="1" id="KW-0812">Transmembrane</keyword>
<evidence type="ECO:0000259" key="2">
    <source>
        <dbReference type="Pfam" id="PF00535"/>
    </source>
</evidence>
<dbReference type="InterPro" id="IPR029044">
    <property type="entry name" value="Nucleotide-diphossugar_trans"/>
</dbReference>
<proteinExistence type="predicted"/>
<dbReference type="EMBL" id="NRSG01000005">
    <property type="protein sequence ID" value="MBK1656925.1"/>
    <property type="molecule type" value="Genomic_DNA"/>
</dbReference>
<protein>
    <recommendedName>
        <fullName evidence="2">Glycosyltransferase 2-like domain-containing protein</fullName>
    </recommendedName>
</protein>
<dbReference type="CDD" id="cd00761">
    <property type="entry name" value="Glyco_tranf_GTA_type"/>
    <property type="match status" value="1"/>
</dbReference>
<organism evidence="3 4">
    <name type="scientific">Paracraurococcus ruber</name>
    <dbReference type="NCBI Taxonomy" id="77675"/>
    <lineage>
        <taxon>Bacteria</taxon>
        <taxon>Pseudomonadati</taxon>
        <taxon>Pseudomonadota</taxon>
        <taxon>Alphaproteobacteria</taxon>
        <taxon>Acetobacterales</taxon>
        <taxon>Roseomonadaceae</taxon>
        <taxon>Paracraurococcus</taxon>
    </lineage>
</organism>
<dbReference type="Gene3D" id="3.90.550.10">
    <property type="entry name" value="Spore Coat Polysaccharide Biosynthesis Protein SpsA, Chain A"/>
    <property type="match status" value="1"/>
</dbReference>
<dbReference type="RefSeq" id="WP_133218339.1">
    <property type="nucleotide sequence ID" value="NZ_NRSG01000005.1"/>
</dbReference>
<dbReference type="Pfam" id="PF00535">
    <property type="entry name" value="Glycos_transf_2"/>
    <property type="match status" value="1"/>
</dbReference>
<evidence type="ECO:0000313" key="3">
    <source>
        <dbReference type="EMBL" id="MBK1656925.1"/>
    </source>
</evidence>
<evidence type="ECO:0000256" key="1">
    <source>
        <dbReference type="SAM" id="Phobius"/>
    </source>
</evidence>
<dbReference type="InterPro" id="IPR050834">
    <property type="entry name" value="Glycosyltransf_2"/>
</dbReference>
<reference evidence="3 4" key="1">
    <citation type="journal article" date="2020" name="Microorganisms">
        <title>Osmotic Adaptation and Compatible Solute Biosynthesis of Phototrophic Bacteria as Revealed from Genome Analyses.</title>
        <authorList>
            <person name="Imhoff J.F."/>
            <person name="Rahn T."/>
            <person name="Kunzel S."/>
            <person name="Keller A."/>
            <person name="Neulinger S.C."/>
        </authorList>
    </citation>
    <scope>NUCLEOTIDE SEQUENCE [LARGE SCALE GENOMIC DNA]</scope>
    <source>
        <strain evidence="3 4">DSM 15382</strain>
    </source>
</reference>
<feature type="transmembrane region" description="Helical" evidence="1">
    <location>
        <begin position="286"/>
        <end position="306"/>
    </location>
</feature>
<gene>
    <name evidence="3" type="ORF">CKO45_01625</name>
</gene>
<sequence length="327" mass="36862">MPEQRVTPTSITTPASAGRRTAMVTVCICTHGRPDYLRNCLDSLRWQTVDSESFEVVVVDSNSPAEAAAEIRRLVRGLSRAVLVRVDRPGLSHARNAGAAAARGDYIAYIDDDALAAPDWIERIQQAVGEGHRRPAVLSGRILPVWEAPLPGWWPASLRGVLSIEEWQGRGEYRTPAVPRHLEPYGVNFIVEREALLAVDGFEERLGRHAGLLLSDEEVHLAWRLQDRGRSVYYDSRIAVYHCIQAQRLSPAWLLQRLYWQAGSSVMTHRLLGRDRLVWRTMPRRLLLAILLRPMGVVPLASTRFLGLRWRLAYARGFVRMALGRGL</sequence>
<dbReference type="SUPFAM" id="SSF53448">
    <property type="entry name" value="Nucleotide-diphospho-sugar transferases"/>
    <property type="match status" value="1"/>
</dbReference>
<dbReference type="PANTHER" id="PTHR43685:SF3">
    <property type="entry name" value="SLR2126 PROTEIN"/>
    <property type="match status" value="1"/>
</dbReference>
<keyword evidence="1" id="KW-1133">Transmembrane helix</keyword>
<feature type="domain" description="Glycosyltransferase 2-like" evidence="2">
    <location>
        <begin position="25"/>
        <end position="131"/>
    </location>
</feature>
<comment type="caution">
    <text evidence="3">The sequence shown here is derived from an EMBL/GenBank/DDBJ whole genome shotgun (WGS) entry which is preliminary data.</text>
</comment>
<keyword evidence="4" id="KW-1185">Reference proteome</keyword>
<accession>A0ABS1CR58</accession>
<dbReference type="PANTHER" id="PTHR43685">
    <property type="entry name" value="GLYCOSYLTRANSFERASE"/>
    <property type="match status" value="1"/>
</dbReference>
<dbReference type="Proteomes" id="UP000697995">
    <property type="component" value="Unassembled WGS sequence"/>
</dbReference>
<name>A0ABS1CR58_9PROT</name>
<evidence type="ECO:0000313" key="4">
    <source>
        <dbReference type="Proteomes" id="UP000697995"/>
    </source>
</evidence>
<dbReference type="InterPro" id="IPR001173">
    <property type="entry name" value="Glyco_trans_2-like"/>
</dbReference>
<keyword evidence="1" id="KW-0472">Membrane</keyword>